<accession>A0AAU7UFN6</accession>
<dbReference type="AlphaFoldDB" id="A0AAU7UFN6"/>
<protein>
    <recommendedName>
        <fullName evidence="2">NERD domain-containing protein</fullName>
    </recommendedName>
</protein>
<sequence>MTTAERLVQDLCGSTEHPLATSLREWCTSRPFLSFAGAHASKLRKKVREAANSEQQADLQAELQVAAWLLRSGGASLIYEPLKSGGGRGPDFALVLPNKSLVYVEVARLRAGPQDPVYKLARVLADKVGQLPAGAAGVLAAVLPMDTPASALAPDAMRLLARTAQGDPLLGVPLERARTFERLRVRLSGVLLFGTGEGPPVTFWPHGGAAHPVSPAAQRVLR</sequence>
<evidence type="ECO:0000313" key="1">
    <source>
        <dbReference type="EMBL" id="XBV87305.1"/>
    </source>
</evidence>
<keyword evidence="1" id="KW-0614">Plasmid</keyword>
<evidence type="ECO:0008006" key="2">
    <source>
        <dbReference type="Google" id="ProtNLM"/>
    </source>
</evidence>
<proteinExistence type="predicted"/>
<reference evidence="1" key="1">
    <citation type="submission" date="2024-06" db="EMBL/GenBank/DDBJ databases">
        <title>Draft Genome Sequence of Deinococcus sonorensis Type Strain KR-87, a Biofilm Producing Representative of the Genus Deinococcus.</title>
        <authorList>
            <person name="Boren L.S."/>
            <person name="Grosso R.A."/>
            <person name="Hugenberg-Cox A.N."/>
            <person name="Hill J.T.E."/>
            <person name="Albert C.M."/>
            <person name="Tuohy J.M."/>
        </authorList>
    </citation>
    <scope>NUCLEOTIDE SEQUENCE</scope>
    <source>
        <strain evidence="1">KR-87</strain>
        <plasmid evidence="1">pDson02</plasmid>
    </source>
</reference>
<dbReference type="KEGG" id="dsc:ABOD76_21670"/>
<name>A0AAU7UFN6_9DEIO</name>
<organism evidence="1">
    <name type="scientific">Deinococcus sonorensis KR-87</name>
    <dbReference type="NCBI Taxonomy" id="694439"/>
    <lineage>
        <taxon>Bacteria</taxon>
        <taxon>Thermotogati</taxon>
        <taxon>Deinococcota</taxon>
        <taxon>Deinococci</taxon>
        <taxon>Deinococcales</taxon>
        <taxon>Deinococcaceae</taxon>
        <taxon>Deinococcus</taxon>
    </lineage>
</organism>
<gene>
    <name evidence="1" type="ORF">ABOD76_21670</name>
</gene>
<dbReference type="RefSeq" id="WP_350245455.1">
    <property type="nucleotide sequence ID" value="NZ_CP158300.1"/>
</dbReference>
<geneLocation type="plasmid" evidence="1">
    <name>pDson02</name>
</geneLocation>
<dbReference type="EMBL" id="CP158300">
    <property type="protein sequence ID" value="XBV87305.1"/>
    <property type="molecule type" value="Genomic_DNA"/>
</dbReference>